<keyword evidence="6" id="KW-1133">Transmembrane helix</keyword>
<keyword evidence="7 9" id="KW-0333">Golgi apparatus</keyword>
<dbReference type="eggNOG" id="KOG3588">
    <property type="taxonomic scope" value="Eukaryota"/>
</dbReference>
<evidence type="ECO:0000256" key="1">
    <source>
        <dbReference type="ARBA" id="ARBA00004447"/>
    </source>
</evidence>
<evidence type="ECO:0000256" key="4">
    <source>
        <dbReference type="ARBA" id="ARBA00022692"/>
    </source>
</evidence>
<evidence type="ECO:0000256" key="6">
    <source>
        <dbReference type="ARBA" id="ARBA00022989"/>
    </source>
</evidence>
<dbReference type="InterPro" id="IPR029044">
    <property type="entry name" value="Nucleotide-diphossugar_trans"/>
</dbReference>
<dbReference type="PANTHER" id="PTHR12369:SF5">
    <property type="entry name" value="HEXOSYLTRANSFERASE"/>
    <property type="match status" value="1"/>
</dbReference>
<dbReference type="GO" id="GO:0008376">
    <property type="term" value="F:acetylgalactosaminyltransferase activity"/>
    <property type="evidence" value="ECO:0007669"/>
    <property type="project" value="InterPro"/>
</dbReference>
<evidence type="ECO:0000256" key="7">
    <source>
        <dbReference type="ARBA" id="ARBA00023034"/>
    </source>
</evidence>
<evidence type="ECO:0000256" key="9">
    <source>
        <dbReference type="RuleBase" id="RU364016"/>
    </source>
</evidence>
<dbReference type="Gene3D" id="3.90.550.10">
    <property type="entry name" value="Spore Coat Polysaccharide Biosynthesis Protein SpsA, Chain A"/>
    <property type="match status" value="1"/>
</dbReference>
<keyword evidence="5 9" id="KW-0735">Signal-anchor</keyword>
<name>A0A1X7VLE1_AMPQE</name>
<keyword evidence="8" id="KW-0472">Membrane</keyword>
<evidence type="ECO:0000256" key="5">
    <source>
        <dbReference type="ARBA" id="ARBA00022968"/>
    </source>
</evidence>
<evidence type="ECO:0000256" key="3">
    <source>
        <dbReference type="ARBA" id="ARBA00022679"/>
    </source>
</evidence>
<evidence type="ECO:0000313" key="10">
    <source>
        <dbReference type="EnsemblMetazoa" id="Aqu2.1.40882_001"/>
    </source>
</evidence>
<accession>A0A1X7VLE1</accession>
<dbReference type="STRING" id="400682.A0A1X7VLE1"/>
<proteinExistence type="inferred from homology"/>
<comment type="similarity">
    <text evidence="2 9">Belongs to the chondroitin N-acetylgalactosaminyltransferase family.</text>
</comment>
<dbReference type="InterPro" id="IPR008428">
    <property type="entry name" value="Chond_GalNAc"/>
</dbReference>
<dbReference type="OrthoDB" id="5971499at2759"/>
<dbReference type="EnsemblMetazoa" id="Aqu2.1.40882_001">
    <property type="protein sequence ID" value="Aqu2.1.40882_001"/>
    <property type="gene ID" value="Aqu2.1.40882"/>
</dbReference>
<dbReference type="AlphaFoldDB" id="A0A1X7VLE1"/>
<dbReference type="PANTHER" id="PTHR12369">
    <property type="entry name" value="CHONDROITIN SYNTHASE"/>
    <property type="match status" value="1"/>
</dbReference>
<dbReference type="CDD" id="cd00761">
    <property type="entry name" value="Glyco_tranf_GTA_type"/>
    <property type="match status" value="1"/>
</dbReference>
<protein>
    <recommendedName>
        <fullName evidence="9">Hexosyltransferase</fullName>
        <ecNumber evidence="9">2.4.1.-</ecNumber>
    </recommendedName>
</protein>
<keyword evidence="4" id="KW-0812">Transmembrane</keyword>
<evidence type="ECO:0000256" key="8">
    <source>
        <dbReference type="ARBA" id="ARBA00023136"/>
    </source>
</evidence>
<dbReference type="InterPro" id="IPR051227">
    <property type="entry name" value="CS_glycosyltransferase"/>
</dbReference>
<reference evidence="10" key="1">
    <citation type="submission" date="2017-05" db="UniProtKB">
        <authorList>
            <consortium name="EnsemblMetazoa"/>
        </authorList>
    </citation>
    <scope>IDENTIFICATION</scope>
</reference>
<dbReference type="Pfam" id="PF05679">
    <property type="entry name" value="CHGN"/>
    <property type="match status" value="1"/>
</dbReference>
<dbReference type="GO" id="GO:0032580">
    <property type="term" value="C:Golgi cisterna membrane"/>
    <property type="evidence" value="ECO:0007669"/>
    <property type="project" value="UniProtKB-SubCell"/>
</dbReference>
<dbReference type="SUPFAM" id="SSF53448">
    <property type="entry name" value="Nucleotide-diphospho-sugar transferases"/>
    <property type="match status" value="1"/>
</dbReference>
<comment type="subcellular location">
    <subcellularLocation>
        <location evidence="1 9">Golgi apparatus</location>
        <location evidence="1 9">Golgi stack membrane</location>
        <topology evidence="1 9">Single-pass type II membrane protein</topology>
    </subcellularLocation>
</comment>
<evidence type="ECO:0000256" key="2">
    <source>
        <dbReference type="ARBA" id="ARBA00009239"/>
    </source>
</evidence>
<sequence>MARITFRKLALVFVSLISLAAIFSLHTSLWSRSSSRSNGVISRGTPINSLSSSLSPVRTRSVNKTGVSFHQQNELKPVAVPMGMINYDEWTCPPFVGYFVDDLRMHRYDWPEKPTVRMSSRAVRVITGHIYHFGARLYGYLHPPVTGLYWFSVNSSLSEGAYSIELWISRSSDPTKLVKRFNVTYAIEEKNCSKITNPIFIKLANQFIYYFEFHVKSFKAVLDIGVQVRESGIFPWDENKYVYNNKERFGNRRITESVAQSVLLLYRKEFSKFYTNRKVKGIHYLVETKDQSYGSRFLLEMDIQLENGDTMQTSEYVYLPNKKRGRLCHTLNFQWKRNINVYIVVSVKDLGEWIKHLIHNMVDIYHATNDKHFQLVIVDYSSDDIDITKELLESSLPHWKVISLEGPFSRSAGLQAGVDYASDNNSIVMTIDMHLTLPLDFIDSVRKHTIEGKMAYAPMFFKLSEGFSENNVDGYWQIGTFGLFGMFKSDWERVGGFDVINYKYRWGGEDWDLLDRVVSIGIEVFRVRPPGLFHYYHTRAGMWGFHGNKLSC</sequence>
<dbReference type="EC" id="2.4.1.-" evidence="9"/>
<keyword evidence="3 9" id="KW-0808">Transferase</keyword>
<dbReference type="InParanoid" id="A0A1X7VLE1"/>
<organism evidence="10">
    <name type="scientific">Amphimedon queenslandica</name>
    <name type="common">Sponge</name>
    <dbReference type="NCBI Taxonomy" id="400682"/>
    <lineage>
        <taxon>Eukaryota</taxon>
        <taxon>Metazoa</taxon>
        <taxon>Porifera</taxon>
        <taxon>Demospongiae</taxon>
        <taxon>Heteroscleromorpha</taxon>
        <taxon>Haplosclerida</taxon>
        <taxon>Niphatidae</taxon>
        <taxon>Amphimedon</taxon>
    </lineage>
</organism>